<dbReference type="Proteomes" id="UP001341840">
    <property type="component" value="Unassembled WGS sequence"/>
</dbReference>
<keyword evidence="3" id="KW-1185">Reference proteome</keyword>
<evidence type="ECO:0000313" key="3">
    <source>
        <dbReference type="Proteomes" id="UP001341840"/>
    </source>
</evidence>
<dbReference type="EMBL" id="JASCZI010271959">
    <property type="protein sequence ID" value="MED6218394.1"/>
    <property type="molecule type" value="Genomic_DNA"/>
</dbReference>
<comment type="caution">
    <text evidence="2">The sequence shown here is derived from an EMBL/GenBank/DDBJ whole genome shotgun (WGS) entry which is preliminary data.</text>
</comment>
<feature type="region of interest" description="Disordered" evidence="1">
    <location>
        <begin position="18"/>
        <end position="85"/>
    </location>
</feature>
<sequence length="125" mass="14443">MGIQNHSPVYHRRIPLQADLWAGGIDPRGDKNPRKSSDKRRGPERTNGNSLQQESRSKIFQRRRTHPHQDDIGLPTPGEGKLAANWKGPYKVKHKLGKGYHKIATMDGNELLRTWHSHKLRAFYY</sequence>
<evidence type="ECO:0000313" key="2">
    <source>
        <dbReference type="EMBL" id="MED6218394.1"/>
    </source>
</evidence>
<proteinExistence type="predicted"/>
<gene>
    <name evidence="2" type="ORF">PIB30_026357</name>
</gene>
<accession>A0ABU6Z811</accession>
<name>A0ABU6Z811_9FABA</name>
<feature type="compositionally biased region" description="Basic and acidic residues" evidence="1">
    <location>
        <begin position="27"/>
        <end position="44"/>
    </location>
</feature>
<organism evidence="2 3">
    <name type="scientific">Stylosanthes scabra</name>
    <dbReference type="NCBI Taxonomy" id="79078"/>
    <lineage>
        <taxon>Eukaryota</taxon>
        <taxon>Viridiplantae</taxon>
        <taxon>Streptophyta</taxon>
        <taxon>Embryophyta</taxon>
        <taxon>Tracheophyta</taxon>
        <taxon>Spermatophyta</taxon>
        <taxon>Magnoliopsida</taxon>
        <taxon>eudicotyledons</taxon>
        <taxon>Gunneridae</taxon>
        <taxon>Pentapetalae</taxon>
        <taxon>rosids</taxon>
        <taxon>fabids</taxon>
        <taxon>Fabales</taxon>
        <taxon>Fabaceae</taxon>
        <taxon>Papilionoideae</taxon>
        <taxon>50 kb inversion clade</taxon>
        <taxon>dalbergioids sensu lato</taxon>
        <taxon>Dalbergieae</taxon>
        <taxon>Pterocarpus clade</taxon>
        <taxon>Stylosanthes</taxon>
    </lineage>
</organism>
<protein>
    <submittedName>
        <fullName evidence="2">Uncharacterized protein</fullName>
    </submittedName>
</protein>
<reference evidence="2 3" key="1">
    <citation type="journal article" date="2023" name="Plants (Basel)">
        <title>Bridging the Gap: Combining Genomics and Transcriptomics Approaches to Understand Stylosanthes scabra, an Orphan Legume from the Brazilian Caatinga.</title>
        <authorList>
            <person name="Ferreira-Neto J.R.C."/>
            <person name="da Silva M.D."/>
            <person name="Binneck E."/>
            <person name="de Melo N.F."/>
            <person name="da Silva R.H."/>
            <person name="de Melo A.L.T.M."/>
            <person name="Pandolfi V."/>
            <person name="Bustamante F.O."/>
            <person name="Brasileiro-Vidal A.C."/>
            <person name="Benko-Iseppon A.M."/>
        </authorList>
    </citation>
    <scope>NUCLEOTIDE SEQUENCE [LARGE SCALE GENOMIC DNA]</scope>
    <source>
        <tissue evidence="2">Leaves</tissue>
    </source>
</reference>
<evidence type="ECO:0000256" key="1">
    <source>
        <dbReference type="SAM" id="MobiDB-lite"/>
    </source>
</evidence>